<gene>
    <name evidence="1" type="ORF">WMG39_04185</name>
</gene>
<reference evidence="1 2" key="1">
    <citation type="journal article" date="2020" name="Harmful Algae">
        <title>Molecular and morphological characterization of a novel dihydroanatoxin-a producing Microcoleus species (cyanobacteria) from the Russian River, California, USA.</title>
        <authorList>
            <person name="Conklin K.Y."/>
            <person name="Stancheva R."/>
            <person name="Otten T.G."/>
            <person name="Fadness R."/>
            <person name="Boyer G.L."/>
            <person name="Read B."/>
            <person name="Zhang X."/>
            <person name="Sheath R.G."/>
        </authorList>
    </citation>
    <scope>NUCLEOTIDE SEQUENCE [LARGE SCALE GENOMIC DNA]</scope>
    <source>
        <strain evidence="1 2">PTRS2</strain>
    </source>
</reference>
<comment type="caution">
    <text evidence="1">The sequence shown here is derived from an EMBL/GenBank/DDBJ whole genome shotgun (WGS) entry which is preliminary data.</text>
</comment>
<sequence>MTTGDLEIGDRFPTKMVQLAVRVIKITSSLLCDRQYPGWVSYPIAPPKPLYR</sequence>
<protein>
    <submittedName>
        <fullName evidence="1">Uncharacterized protein</fullName>
    </submittedName>
</protein>
<organism evidence="1 2">
    <name type="scientific">Microcoleus anatoxicus PTRS2</name>
    <dbReference type="NCBI Taxonomy" id="2705321"/>
    <lineage>
        <taxon>Bacteria</taxon>
        <taxon>Bacillati</taxon>
        <taxon>Cyanobacteriota</taxon>
        <taxon>Cyanophyceae</taxon>
        <taxon>Oscillatoriophycideae</taxon>
        <taxon>Oscillatoriales</taxon>
        <taxon>Microcoleaceae</taxon>
        <taxon>Microcoleus</taxon>
        <taxon>Microcoleus anatoxicus</taxon>
    </lineage>
</organism>
<accession>A0ABU8YI44</accession>
<dbReference type="RefSeq" id="WP_340541239.1">
    <property type="nucleotide sequence ID" value="NZ_JBBLXS010000031.1"/>
</dbReference>
<proteinExistence type="predicted"/>
<evidence type="ECO:0000313" key="1">
    <source>
        <dbReference type="EMBL" id="MEK0184044.1"/>
    </source>
</evidence>
<dbReference type="EMBL" id="JBBLXS010000031">
    <property type="protein sequence ID" value="MEK0184044.1"/>
    <property type="molecule type" value="Genomic_DNA"/>
</dbReference>
<name>A0ABU8YI44_9CYAN</name>
<dbReference type="Proteomes" id="UP001384579">
    <property type="component" value="Unassembled WGS sequence"/>
</dbReference>
<evidence type="ECO:0000313" key="2">
    <source>
        <dbReference type="Proteomes" id="UP001384579"/>
    </source>
</evidence>
<keyword evidence="2" id="KW-1185">Reference proteome</keyword>